<feature type="transmembrane region" description="Helical" evidence="8">
    <location>
        <begin position="95"/>
        <end position="116"/>
    </location>
</feature>
<name>A0ABP1R2P0_9HEXA</name>
<keyword evidence="5 8" id="KW-0472">Membrane</keyword>
<sequence>MEGIEKFKQSRTILGDFKAYLGELIVIPLRANQALGAFPFRFNNSNNSLSFSWLSFPIFFMFLRVIFSCTHSLLFRFIQNDVNVLFAYLSKTERFVHVTVASISGSFDFFCFAVMIRKRKQVVSFFTSFTNKVVELIKLGFEELDEVQAKALGRRKMRLNVCMGIVFLLALFSYALSFIYFCVEAPESAKVWWKVLLVSVLSIHWIALNQLRLLTFYFCISIIICFRAAFMALYVIVDQKKANQSRRIFWVVEMYKEVEILLEEFQSVFEYQLLNISYTFVLPTINSTFQISKLLTGGEFGKSEWNGLGTLIPNVVSATLTFAILCDACTGMTDAAVKCVSSFRDASTVFELRDDKQDKLLMFYTSALAKPPRIYPGKFFFLGRQALPSILGLVTTYLIVLQQFKQQEDLTQPSNLF</sequence>
<evidence type="ECO:0000256" key="4">
    <source>
        <dbReference type="ARBA" id="ARBA00022989"/>
    </source>
</evidence>
<dbReference type="Pfam" id="PF08395">
    <property type="entry name" value="7tm_7"/>
    <property type="match status" value="1"/>
</dbReference>
<keyword evidence="10" id="KW-1185">Reference proteome</keyword>
<accession>A0ABP1R2P0</accession>
<dbReference type="InterPro" id="IPR013604">
    <property type="entry name" value="7TM_chemorcpt"/>
</dbReference>
<keyword evidence="4 8" id="KW-1133">Transmembrane helix</keyword>
<feature type="transmembrane region" description="Helical" evidence="8">
    <location>
        <begin position="159"/>
        <end position="179"/>
    </location>
</feature>
<dbReference type="Proteomes" id="UP001642540">
    <property type="component" value="Unassembled WGS sequence"/>
</dbReference>
<evidence type="ECO:0000256" key="5">
    <source>
        <dbReference type="ARBA" id="ARBA00023136"/>
    </source>
</evidence>
<evidence type="ECO:0000256" key="8">
    <source>
        <dbReference type="SAM" id="Phobius"/>
    </source>
</evidence>
<organism evidence="9 10">
    <name type="scientific">Orchesella dallaii</name>
    <dbReference type="NCBI Taxonomy" id="48710"/>
    <lineage>
        <taxon>Eukaryota</taxon>
        <taxon>Metazoa</taxon>
        <taxon>Ecdysozoa</taxon>
        <taxon>Arthropoda</taxon>
        <taxon>Hexapoda</taxon>
        <taxon>Collembola</taxon>
        <taxon>Entomobryomorpha</taxon>
        <taxon>Entomobryoidea</taxon>
        <taxon>Orchesellidae</taxon>
        <taxon>Orchesellinae</taxon>
        <taxon>Orchesella</taxon>
    </lineage>
</organism>
<reference evidence="9 10" key="1">
    <citation type="submission" date="2024-08" db="EMBL/GenBank/DDBJ databases">
        <authorList>
            <person name="Cucini C."/>
            <person name="Frati F."/>
        </authorList>
    </citation>
    <scope>NUCLEOTIDE SEQUENCE [LARGE SCALE GENOMIC DNA]</scope>
</reference>
<evidence type="ECO:0000256" key="7">
    <source>
        <dbReference type="ARBA" id="ARBA00023224"/>
    </source>
</evidence>
<evidence type="ECO:0000256" key="3">
    <source>
        <dbReference type="ARBA" id="ARBA00022692"/>
    </source>
</evidence>
<dbReference type="PANTHER" id="PTHR21143:SF121">
    <property type="entry name" value="GUSTATORY AND ODORANT RECEPTOR 21A"/>
    <property type="match status" value="1"/>
</dbReference>
<dbReference type="EMBL" id="CAXLJM020000057">
    <property type="protein sequence ID" value="CAL8118104.1"/>
    <property type="molecule type" value="Genomic_DNA"/>
</dbReference>
<evidence type="ECO:0000313" key="10">
    <source>
        <dbReference type="Proteomes" id="UP001642540"/>
    </source>
</evidence>
<dbReference type="PANTHER" id="PTHR21143">
    <property type="entry name" value="INVERTEBRATE GUSTATORY RECEPTOR"/>
    <property type="match status" value="1"/>
</dbReference>
<feature type="transmembrane region" description="Helical" evidence="8">
    <location>
        <begin position="51"/>
        <end position="75"/>
    </location>
</feature>
<evidence type="ECO:0000256" key="6">
    <source>
        <dbReference type="ARBA" id="ARBA00023170"/>
    </source>
</evidence>
<protein>
    <recommendedName>
        <fullName evidence="11">Gustatory receptor</fullName>
    </recommendedName>
</protein>
<keyword evidence="7" id="KW-0807">Transducer</keyword>
<comment type="subcellular location">
    <subcellularLocation>
        <location evidence="1">Cell membrane</location>
        <topology evidence="1">Multi-pass membrane protein</topology>
    </subcellularLocation>
</comment>
<keyword evidence="3 8" id="KW-0812">Transmembrane</keyword>
<gene>
    <name evidence="9" type="ORF">ODALV1_LOCUS17986</name>
</gene>
<evidence type="ECO:0000256" key="2">
    <source>
        <dbReference type="ARBA" id="ARBA00022475"/>
    </source>
</evidence>
<keyword evidence="6" id="KW-0675">Receptor</keyword>
<evidence type="ECO:0000256" key="1">
    <source>
        <dbReference type="ARBA" id="ARBA00004651"/>
    </source>
</evidence>
<feature type="transmembrane region" description="Helical" evidence="8">
    <location>
        <begin position="191"/>
        <end position="208"/>
    </location>
</feature>
<comment type="caution">
    <text evidence="9">The sequence shown here is derived from an EMBL/GenBank/DDBJ whole genome shotgun (WGS) entry which is preliminary data.</text>
</comment>
<evidence type="ECO:0008006" key="11">
    <source>
        <dbReference type="Google" id="ProtNLM"/>
    </source>
</evidence>
<keyword evidence="2" id="KW-1003">Cell membrane</keyword>
<proteinExistence type="predicted"/>
<evidence type="ECO:0000313" key="9">
    <source>
        <dbReference type="EMBL" id="CAL8118104.1"/>
    </source>
</evidence>
<feature type="transmembrane region" description="Helical" evidence="8">
    <location>
        <begin position="215"/>
        <end position="237"/>
    </location>
</feature>